<dbReference type="SUPFAM" id="SSF52833">
    <property type="entry name" value="Thioredoxin-like"/>
    <property type="match status" value="1"/>
</dbReference>
<dbReference type="InterPro" id="IPR040079">
    <property type="entry name" value="Glutathione_S-Trfase"/>
</dbReference>
<dbReference type="GO" id="GO:0004364">
    <property type="term" value="F:glutathione transferase activity"/>
    <property type="evidence" value="ECO:0007669"/>
    <property type="project" value="TreeGrafter"/>
</dbReference>
<feature type="domain" description="GST N-terminal" evidence="1">
    <location>
        <begin position="1"/>
        <end position="80"/>
    </location>
</feature>
<protein>
    <recommendedName>
        <fullName evidence="4">GST N-terminal domain-containing protein</fullName>
    </recommendedName>
</protein>
<dbReference type="PANTHER" id="PTHR42673">
    <property type="entry name" value="MALEYLACETOACETATE ISOMERASE"/>
    <property type="match status" value="1"/>
</dbReference>
<accession>A0A382FWX3</accession>
<dbReference type="EMBL" id="UINC01052307">
    <property type="protein sequence ID" value="SVB67490.1"/>
    <property type="molecule type" value="Genomic_DNA"/>
</dbReference>
<dbReference type="Gene3D" id="1.20.1050.10">
    <property type="match status" value="1"/>
</dbReference>
<dbReference type="InterPro" id="IPR010987">
    <property type="entry name" value="Glutathione-S-Trfase_C-like"/>
</dbReference>
<proteinExistence type="predicted"/>
<dbReference type="GO" id="GO:0006749">
    <property type="term" value="P:glutathione metabolic process"/>
    <property type="evidence" value="ECO:0007669"/>
    <property type="project" value="TreeGrafter"/>
</dbReference>
<evidence type="ECO:0000313" key="3">
    <source>
        <dbReference type="EMBL" id="SVB67490.1"/>
    </source>
</evidence>
<evidence type="ECO:0000259" key="1">
    <source>
        <dbReference type="PROSITE" id="PS50404"/>
    </source>
</evidence>
<dbReference type="Pfam" id="PF14497">
    <property type="entry name" value="GST_C_3"/>
    <property type="match status" value="1"/>
</dbReference>
<dbReference type="SUPFAM" id="SSF47616">
    <property type="entry name" value="GST C-terminal domain-like"/>
    <property type="match status" value="1"/>
</dbReference>
<evidence type="ECO:0008006" key="4">
    <source>
        <dbReference type="Google" id="ProtNLM"/>
    </source>
</evidence>
<dbReference type="Pfam" id="PF13409">
    <property type="entry name" value="GST_N_2"/>
    <property type="match status" value="1"/>
</dbReference>
<dbReference type="PROSITE" id="PS50405">
    <property type="entry name" value="GST_CTER"/>
    <property type="match status" value="1"/>
</dbReference>
<feature type="domain" description="GST C-terminal" evidence="2">
    <location>
        <begin position="86"/>
        <end position="207"/>
    </location>
</feature>
<dbReference type="InterPro" id="IPR036249">
    <property type="entry name" value="Thioredoxin-like_sf"/>
</dbReference>
<sequence length="207" mass="22913">MKLYGGFGSPFTRRVGTTLLLYNLKHEHLVLRANVPEELEQLKKFNPLARVPALETDDGMALVDSVTILDYLDRLVGPDGALTPSTGAVRTQMLSLIGIAAGAVEKSVSCYYEEGVNAKRPADKIYRPWVDKMYEQTKDGLEAIESMVKGPWIMGNKITQADVSLVCFLDFIVKHRPETAPQLNCPNLEKISKKANLMVEFSSTIPA</sequence>
<dbReference type="PANTHER" id="PTHR42673:SF4">
    <property type="entry name" value="MALEYLACETOACETATE ISOMERASE"/>
    <property type="match status" value="1"/>
</dbReference>
<gene>
    <name evidence="3" type="ORF">METZ01_LOCUS220344</name>
</gene>
<dbReference type="InterPro" id="IPR036282">
    <property type="entry name" value="Glutathione-S-Trfase_C_sf"/>
</dbReference>
<dbReference type="InterPro" id="IPR004045">
    <property type="entry name" value="Glutathione_S-Trfase_N"/>
</dbReference>
<organism evidence="3">
    <name type="scientific">marine metagenome</name>
    <dbReference type="NCBI Taxonomy" id="408172"/>
    <lineage>
        <taxon>unclassified sequences</taxon>
        <taxon>metagenomes</taxon>
        <taxon>ecological metagenomes</taxon>
    </lineage>
</organism>
<dbReference type="AlphaFoldDB" id="A0A382FWX3"/>
<dbReference type="PROSITE" id="PS50404">
    <property type="entry name" value="GST_NTER"/>
    <property type="match status" value="1"/>
</dbReference>
<dbReference type="SFLD" id="SFLDS00019">
    <property type="entry name" value="Glutathione_Transferase_(cytos"/>
    <property type="match status" value="1"/>
</dbReference>
<dbReference type="InterPro" id="IPR004046">
    <property type="entry name" value="GST_C"/>
</dbReference>
<dbReference type="GO" id="GO:0006559">
    <property type="term" value="P:L-phenylalanine catabolic process"/>
    <property type="evidence" value="ECO:0007669"/>
    <property type="project" value="TreeGrafter"/>
</dbReference>
<reference evidence="3" key="1">
    <citation type="submission" date="2018-05" db="EMBL/GenBank/DDBJ databases">
        <authorList>
            <person name="Lanie J.A."/>
            <person name="Ng W.-L."/>
            <person name="Kazmierczak K.M."/>
            <person name="Andrzejewski T.M."/>
            <person name="Davidsen T.M."/>
            <person name="Wayne K.J."/>
            <person name="Tettelin H."/>
            <person name="Glass J.I."/>
            <person name="Rusch D."/>
            <person name="Podicherti R."/>
            <person name="Tsui H.-C.T."/>
            <person name="Winkler M.E."/>
        </authorList>
    </citation>
    <scope>NUCLEOTIDE SEQUENCE</scope>
</reference>
<name>A0A382FWX3_9ZZZZ</name>
<dbReference type="Gene3D" id="3.40.30.10">
    <property type="entry name" value="Glutaredoxin"/>
    <property type="match status" value="1"/>
</dbReference>
<dbReference type="GO" id="GO:0016034">
    <property type="term" value="F:maleylacetoacetate isomerase activity"/>
    <property type="evidence" value="ECO:0007669"/>
    <property type="project" value="TreeGrafter"/>
</dbReference>
<evidence type="ECO:0000259" key="2">
    <source>
        <dbReference type="PROSITE" id="PS50405"/>
    </source>
</evidence>